<reference evidence="5" key="3">
    <citation type="journal article" date="2019" name="Int. J. Syst. Evol. Microbiol.">
        <title>The Global Catalogue of Microorganisms (GCM) 10K type strain sequencing project: providing services to taxonomists for standard genome sequencing and annotation.</title>
        <authorList>
            <consortium name="The Broad Institute Genomics Platform"/>
            <consortium name="The Broad Institute Genome Sequencing Center for Infectious Disease"/>
            <person name="Wu L."/>
            <person name="Ma J."/>
        </authorList>
    </citation>
    <scope>NUCLEOTIDE SEQUENCE [LARGE SCALE GENOMIC DNA]</scope>
    <source>
        <strain evidence="5">CCM 4175</strain>
    </source>
</reference>
<dbReference type="EMBL" id="BMCB01000010">
    <property type="protein sequence ID" value="GGA93557.1"/>
    <property type="molecule type" value="Genomic_DNA"/>
</dbReference>
<dbReference type="RefSeq" id="WP_095115687.1">
    <property type="nucleotide sequence ID" value="NZ_BMCB01000010.1"/>
</dbReference>
<name>A0A240BXE3_9STAP</name>
<dbReference type="Pfam" id="PF06114">
    <property type="entry name" value="Peptidase_M78"/>
    <property type="match status" value="1"/>
</dbReference>
<keyword evidence="5" id="KW-1185">Reference proteome</keyword>
<dbReference type="AlphaFoldDB" id="A0A240BXE3"/>
<evidence type="ECO:0000259" key="1">
    <source>
        <dbReference type="Pfam" id="PF06114"/>
    </source>
</evidence>
<dbReference type="Proteomes" id="UP000652995">
    <property type="component" value="Unassembled WGS sequence"/>
</dbReference>
<evidence type="ECO:0000313" key="4">
    <source>
        <dbReference type="Proteomes" id="UP000243706"/>
    </source>
</evidence>
<gene>
    <name evidence="2" type="ORF">GCM10007183_17240</name>
    <name evidence="3" type="ORF">SAMEA4412661_00470</name>
</gene>
<proteinExistence type="predicted"/>
<dbReference type="Proteomes" id="UP000243706">
    <property type="component" value="Chromosome 1"/>
</dbReference>
<evidence type="ECO:0000313" key="3">
    <source>
        <dbReference type="EMBL" id="SNW00511.1"/>
    </source>
</evidence>
<reference evidence="2" key="1">
    <citation type="journal article" date="2014" name="Int. J. Syst. Evol. Microbiol.">
        <title>Complete genome of a new Firmicutes species belonging to the dominant human colonic microbiota ('Ruminococcus bicirculans') reveals two chromosomes and a selective capacity to utilize plant glucans.</title>
        <authorList>
            <consortium name="NISC Comparative Sequencing Program"/>
            <person name="Wegmann U."/>
            <person name="Louis P."/>
            <person name="Goesmann A."/>
            <person name="Henrissat B."/>
            <person name="Duncan S.H."/>
            <person name="Flint H.J."/>
        </authorList>
    </citation>
    <scope>NUCLEOTIDE SEQUENCE</scope>
    <source>
        <strain evidence="2">CCM 4175</strain>
    </source>
</reference>
<sequence>MTMYERLMIENSHIPISDGFKLRGGFKGIYANGAILIDKDMTSYHKHEVLAEEIAHYKISYGNILDQSDMLNKKLEIKARRLAYESVITLQGLIDAFKYGVQNLHEMAIFFEVSKSFVEETLDYYKIKYGLGVQHGDYLISFEPLTIYKDLE</sequence>
<accession>A0A240BXE3</accession>
<dbReference type="EMBL" id="LT906464">
    <property type="protein sequence ID" value="SNW00511.1"/>
    <property type="molecule type" value="Genomic_DNA"/>
</dbReference>
<reference evidence="2" key="4">
    <citation type="submission" date="2024-05" db="EMBL/GenBank/DDBJ databases">
        <authorList>
            <person name="Sun Q."/>
            <person name="Sedlacek I."/>
        </authorList>
    </citation>
    <scope>NUCLEOTIDE SEQUENCE</scope>
    <source>
        <strain evidence="2">CCM 4175</strain>
    </source>
</reference>
<reference evidence="3 4" key="2">
    <citation type="submission" date="2017-06" db="EMBL/GenBank/DDBJ databases">
        <authorList>
            <consortium name="Pathogen Informatics"/>
        </authorList>
    </citation>
    <scope>NUCLEOTIDE SEQUENCE [LARGE SCALE GENOMIC DNA]</scope>
    <source>
        <strain evidence="3 4">NCTC13833</strain>
    </source>
</reference>
<protein>
    <submittedName>
        <fullName evidence="2">Membrane protein</fullName>
    </submittedName>
    <submittedName>
        <fullName evidence="3">Pathogenicity island protein</fullName>
    </submittedName>
</protein>
<dbReference type="OrthoDB" id="1707128at2"/>
<dbReference type="InterPro" id="IPR010359">
    <property type="entry name" value="IrrE_HExxH"/>
</dbReference>
<evidence type="ECO:0000313" key="2">
    <source>
        <dbReference type="EMBL" id="GGA93557.1"/>
    </source>
</evidence>
<organism evidence="3 4">
    <name type="scientific">Staphylococcus muscae</name>
    <dbReference type="NCBI Taxonomy" id="1294"/>
    <lineage>
        <taxon>Bacteria</taxon>
        <taxon>Bacillati</taxon>
        <taxon>Bacillota</taxon>
        <taxon>Bacilli</taxon>
        <taxon>Bacillales</taxon>
        <taxon>Staphylococcaceae</taxon>
        <taxon>Staphylococcus</taxon>
    </lineage>
</organism>
<evidence type="ECO:0000313" key="5">
    <source>
        <dbReference type="Proteomes" id="UP000652995"/>
    </source>
</evidence>
<feature type="domain" description="IrrE N-terminal-like" evidence="1">
    <location>
        <begin position="32"/>
        <end position="122"/>
    </location>
</feature>
<dbReference type="KEGG" id="smus:C7J88_09455"/>